<name>A0A6I4VYR6_9ACTN</name>
<evidence type="ECO:0000256" key="2">
    <source>
        <dbReference type="ARBA" id="ARBA00023015"/>
    </source>
</evidence>
<organism evidence="6 7">
    <name type="scientific">Actinomadura rayongensis</name>
    <dbReference type="NCBI Taxonomy" id="1429076"/>
    <lineage>
        <taxon>Bacteria</taxon>
        <taxon>Bacillati</taxon>
        <taxon>Actinomycetota</taxon>
        <taxon>Actinomycetes</taxon>
        <taxon>Streptosporangiales</taxon>
        <taxon>Thermomonosporaceae</taxon>
        <taxon>Actinomadura</taxon>
    </lineage>
</organism>
<evidence type="ECO:0000313" key="7">
    <source>
        <dbReference type="Proteomes" id="UP000431901"/>
    </source>
</evidence>
<keyword evidence="3" id="KW-0238">DNA-binding</keyword>
<dbReference type="PRINTS" id="PR00039">
    <property type="entry name" value="HTHLYSR"/>
</dbReference>
<dbReference type="OrthoDB" id="3461141at2"/>
<dbReference type="GO" id="GO:0032993">
    <property type="term" value="C:protein-DNA complex"/>
    <property type="evidence" value="ECO:0007669"/>
    <property type="project" value="TreeGrafter"/>
</dbReference>
<dbReference type="PANTHER" id="PTHR30346:SF29">
    <property type="entry name" value="LYSR SUBSTRATE-BINDING"/>
    <property type="match status" value="1"/>
</dbReference>
<dbReference type="RefSeq" id="WP_161101318.1">
    <property type="nucleotide sequence ID" value="NZ_JBHLYI010000002.1"/>
</dbReference>
<dbReference type="EMBL" id="WUTW01000001">
    <property type="protein sequence ID" value="MXQ63117.1"/>
    <property type="molecule type" value="Genomic_DNA"/>
</dbReference>
<dbReference type="Pfam" id="PF03466">
    <property type="entry name" value="LysR_substrate"/>
    <property type="match status" value="1"/>
</dbReference>
<evidence type="ECO:0000313" key="6">
    <source>
        <dbReference type="EMBL" id="MXQ63117.1"/>
    </source>
</evidence>
<protein>
    <submittedName>
        <fullName evidence="6">LysR family transcriptional regulator</fullName>
    </submittedName>
</protein>
<proteinExistence type="inferred from homology"/>
<dbReference type="InterPro" id="IPR000847">
    <property type="entry name" value="LysR_HTH_N"/>
</dbReference>
<reference evidence="6 7" key="1">
    <citation type="submission" date="2019-12" db="EMBL/GenBank/DDBJ databases">
        <title>Nocardia macrotermitis sp. nov. and Nocardia aurantia sp. nov., isolated from the gut of the fungus growing-termite Macrotermes natalensis.</title>
        <authorList>
            <person name="Christine B."/>
            <person name="Rene B."/>
        </authorList>
    </citation>
    <scope>NUCLEOTIDE SEQUENCE [LARGE SCALE GENOMIC DNA]</scope>
    <source>
        <strain evidence="6 7">DSM 102126</strain>
    </source>
</reference>
<dbReference type="Proteomes" id="UP000431901">
    <property type="component" value="Unassembled WGS sequence"/>
</dbReference>
<evidence type="ECO:0000259" key="5">
    <source>
        <dbReference type="PROSITE" id="PS50931"/>
    </source>
</evidence>
<feature type="domain" description="HTH lysR-type" evidence="5">
    <location>
        <begin position="1"/>
        <end position="58"/>
    </location>
</feature>
<comment type="caution">
    <text evidence="6">The sequence shown here is derived from an EMBL/GenBank/DDBJ whole genome shotgun (WGS) entry which is preliminary data.</text>
</comment>
<evidence type="ECO:0000256" key="1">
    <source>
        <dbReference type="ARBA" id="ARBA00009437"/>
    </source>
</evidence>
<dbReference type="GO" id="GO:0003700">
    <property type="term" value="F:DNA-binding transcription factor activity"/>
    <property type="evidence" value="ECO:0007669"/>
    <property type="project" value="InterPro"/>
</dbReference>
<dbReference type="PANTHER" id="PTHR30346">
    <property type="entry name" value="TRANSCRIPTIONAL DUAL REGULATOR HCAR-RELATED"/>
    <property type="match status" value="1"/>
</dbReference>
<dbReference type="SUPFAM" id="SSF46785">
    <property type="entry name" value="Winged helix' DNA-binding domain"/>
    <property type="match status" value="1"/>
</dbReference>
<dbReference type="SUPFAM" id="SSF53850">
    <property type="entry name" value="Periplasmic binding protein-like II"/>
    <property type="match status" value="1"/>
</dbReference>
<accession>A0A6I4VYR6</accession>
<evidence type="ECO:0000256" key="3">
    <source>
        <dbReference type="ARBA" id="ARBA00023125"/>
    </source>
</evidence>
<dbReference type="InterPro" id="IPR036390">
    <property type="entry name" value="WH_DNA-bd_sf"/>
</dbReference>
<keyword evidence="2" id="KW-0805">Transcription regulation</keyword>
<dbReference type="Gene3D" id="3.40.190.290">
    <property type="match status" value="1"/>
</dbReference>
<dbReference type="InterPro" id="IPR036388">
    <property type="entry name" value="WH-like_DNA-bd_sf"/>
</dbReference>
<dbReference type="InterPro" id="IPR005119">
    <property type="entry name" value="LysR_subst-bd"/>
</dbReference>
<gene>
    <name evidence="6" type="ORF">GQ466_03615</name>
</gene>
<dbReference type="FunFam" id="1.10.10.10:FF:000001">
    <property type="entry name" value="LysR family transcriptional regulator"/>
    <property type="match status" value="1"/>
</dbReference>
<keyword evidence="4" id="KW-0804">Transcription</keyword>
<dbReference type="AlphaFoldDB" id="A0A6I4VYR6"/>
<evidence type="ECO:0000256" key="4">
    <source>
        <dbReference type="ARBA" id="ARBA00023163"/>
    </source>
</evidence>
<keyword evidence="7" id="KW-1185">Reference proteome</keyword>
<dbReference type="Gene3D" id="1.10.10.10">
    <property type="entry name" value="Winged helix-like DNA-binding domain superfamily/Winged helix DNA-binding domain"/>
    <property type="match status" value="1"/>
</dbReference>
<comment type="similarity">
    <text evidence="1">Belongs to the LysR transcriptional regulatory family.</text>
</comment>
<dbReference type="GO" id="GO:0003677">
    <property type="term" value="F:DNA binding"/>
    <property type="evidence" value="ECO:0007669"/>
    <property type="project" value="UniProtKB-KW"/>
</dbReference>
<sequence length="285" mass="29759">MNLAQLRALRAVDEAGSVTGAADLLGVTQSAVSHALTSLETELGIRLVVRDRAGCRLTDAGRRALPHAAAALRHVARLAEETAAASGAVRGRLRIGTLPSAARVLAPLVRAFGDLHPDVETILLEGTDDEVGAWLAAGVVDLGVVTTPAGAVAVPLAEDVFVAVLHSAHPLAEEAKISLDDLADDPFLISDGGCEAQICRLHRERDVPYRPVHRVREMATLLALVREDIGVSLVPSLALPERPDGIAKVPLAPTAPRTLHLAAHDRPGPAARAFLRAVRRGAAGG</sequence>
<dbReference type="Pfam" id="PF00126">
    <property type="entry name" value="HTH_1"/>
    <property type="match status" value="1"/>
</dbReference>
<dbReference type="PROSITE" id="PS50931">
    <property type="entry name" value="HTH_LYSR"/>
    <property type="match status" value="1"/>
</dbReference>
<dbReference type="CDD" id="cd05466">
    <property type="entry name" value="PBP2_LTTR_substrate"/>
    <property type="match status" value="1"/>
</dbReference>